<evidence type="ECO:0000313" key="2">
    <source>
        <dbReference type="EMBL" id="MDV7176547.1"/>
    </source>
</evidence>
<organism evidence="2 3">
    <name type="scientific">Micrococcus yunnanensis</name>
    <dbReference type="NCBI Taxonomy" id="566027"/>
    <lineage>
        <taxon>Bacteria</taxon>
        <taxon>Bacillati</taxon>
        <taxon>Actinomycetota</taxon>
        <taxon>Actinomycetes</taxon>
        <taxon>Micrococcales</taxon>
        <taxon>Micrococcaceae</taxon>
        <taxon>Micrococcus</taxon>
    </lineage>
</organism>
<gene>
    <name evidence="2" type="ORF">R4064_02650</name>
</gene>
<accession>A0AAP5WAW5</accession>
<dbReference type="SUPFAM" id="SSF52540">
    <property type="entry name" value="P-loop containing nucleoside triphosphate hydrolases"/>
    <property type="match status" value="1"/>
</dbReference>
<evidence type="ECO:0000259" key="1">
    <source>
        <dbReference type="Pfam" id="PF08378"/>
    </source>
</evidence>
<feature type="domain" description="NERD" evidence="1">
    <location>
        <begin position="18"/>
        <end position="125"/>
    </location>
</feature>
<dbReference type="Gene3D" id="3.40.50.300">
    <property type="entry name" value="P-loop containing nucleotide triphosphate hydrolases"/>
    <property type="match status" value="2"/>
</dbReference>
<reference evidence="2" key="1">
    <citation type="submission" date="2023-10" db="EMBL/GenBank/DDBJ databases">
        <title>Development of a sustainable strategy for remediation of hydrocarbon-contaminated territories based on the waste exchange concept.</title>
        <authorList>
            <person name="Krivoruchko A."/>
        </authorList>
    </citation>
    <scope>NUCLEOTIDE SEQUENCE</scope>
    <source>
        <strain evidence="2">IEGM 1325</strain>
    </source>
</reference>
<sequence length="642" mass="71167">MAESKQGAQIFSDLPTSHWGENEFARKLAALLDNRARLWFSYAPSRGREIDVILLLEGVGAFVIELKAIGLDAIEVYTEGACKIRGNGRLGEHPVEQARQGMYGLLNALQRAGVKAPRLTCTAVFPFVKRSDFREKFGVRDGTTLSEHVDGLLFADDLLDESTLEHRLRHIVVNPPKGTGARRVGLEAAEIESFVDATASELVHTFSVTTSQFIVEPGKLRKDSSIGRLLVPGSRGVTLIEGLPGSGKTRGLLEIATAHAKAGRKTLFLCFNKVLGTKLRQEVQGFNLDAEDQLRLTVADFYQIRAALRELPQLKESLQGAFETVCVDEAQDSYAKHAVTKEYVDLCSFAEEVISPDAEWFMAIGRDQALYGSEPPRVLEAREGGRKPVQLRRADSVFGGYRSSAMAHVGFSYKFDAQNSVKAGNYLYGEVEKRISSPEERLRLSLDYLEISEVHGEERVERYTQIIERELLRVASLGNPGDLMIMTPHGHDRDQEYISVRRALENVGIEYLDQVLEENRRKPSRPGQVRLLTVHSARGLQATRTMLIAPHRFDLLREGSERSSGAVAGGSATARDAVAANIAFSRAMHGTHMVCIRGAALSRVERFVVDTHHVFISKLLGLEGDVEEEAALRPWAEIPVRR</sequence>
<dbReference type="InterPro" id="IPR027417">
    <property type="entry name" value="P-loop_NTPase"/>
</dbReference>
<evidence type="ECO:0000313" key="3">
    <source>
        <dbReference type="Proteomes" id="UP001185728"/>
    </source>
</evidence>
<dbReference type="EMBL" id="JAWLUK010000003">
    <property type="protein sequence ID" value="MDV7176547.1"/>
    <property type="molecule type" value="Genomic_DNA"/>
</dbReference>
<name>A0AAP5WAW5_9MICC</name>
<dbReference type="Proteomes" id="UP001185728">
    <property type="component" value="Unassembled WGS sequence"/>
</dbReference>
<dbReference type="Pfam" id="PF08378">
    <property type="entry name" value="NERD"/>
    <property type="match status" value="1"/>
</dbReference>
<proteinExistence type="predicted"/>
<dbReference type="RefSeq" id="WP_317676429.1">
    <property type="nucleotide sequence ID" value="NZ_JAWLUK010000003.1"/>
</dbReference>
<dbReference type="InterPro" id="IPR011528">
    <property type="entry name" value="NERD"/>
</dbReference>
<dbReference type="AlphaFoldDB" id="A0AAP5WAW5"/>
<protein>
    <submittedName>
        <fullName evidence="2">NERD domain-containing protein</fullName>
    </submittedName>
</protein>
<comment type="caution">
    <text evidence="2">The sequence shown here is derived from an EMBL/GenBank/DDBJ whole genome shotgun (WGS) entry which is preliminary data.</text>
</comment>